<protein>
    <submittedName>
        <fullName evidence="4">Zn-dependent hydrolase</fullName>
    </submittedName>
</protein>
<dbReference type="Pfam" id="PF01546">
    <property type="entry name" value="Peptidase_M20"/>
    <property type="match status" value="1"/>
</dbReference>
<evidence type="ECO:0000313" key="5">
    <source>
        <dbReference type="Proteomes" id="UP001065174"/>
    </source>
</evidence>
<evidence type="ECO:0000256" key="2">
    <source>
        <dbReference type="ARBA" id="ARBA00022801"/>
    </source>
</evidence>
<reference evidence="4" key="1">
    <citation type="submission" date="2022-09" db="EMBL/GenBank/DDBJ databases">
        <title>Comparative genomics and taxonomic characterization of three novel marine species of genus Reichenbachiella exhibiting antioxidant and polysaccharide degradation activities.</title>
        <authorList>
            <person name="Muhammad N."/>
            <person name="Lee Y.-J."/>
            <person name="Ko J."/>
            <person name="Kim S.-G."/>
        </authorList>
    </citation>
    <scope>NUCLEOTIDE SEQUENCE</scope>
    <source>
        <strain evidence="4">BKB1-1</strain>
    </source>
</reference>
<dbReference type="NCBIfam" id="NF006771">
    <property type="entry name" value="PRK09290.1-5"/>
    <property type="match status" value="1"/>
</dbReference>
<evidence type="ECO:0000313" key="4">
    <source>
        <dbReference type="EMBL" id="UXP31693.1"/>
    </source>
</evidence>
<comment type="similarity">
    <text evidence="1">Belongs to the peptidase M20 family.</text>
</comment>
<dbReference type="GO" id="GO:0016787">
    <property type="term" value="F:hydrolase activity"/>
    <property type="evidence" value="ECO:0007669"/>
    <property type="project" value="UniProtKB-KW"/>
</dbReference>
<gene>
    <name evidence="4" type="ORF">N6H18_15190</name>
</gene>
<organism evidence="4 5">
    <name type="scientific">Reichenbachiella agarivorans</name>
    <dbReference type="NCBI Taxonomy" id="2979464"/>
    <lineage>
        <taxon>Bacteria</taxon>
        <taxon>Pseudomonadati</taxon>
        <taxon>Bacteroidota</taxon>
        <taxon>Cytophagia</taxon>
        <taxon>Cytophagales</taxon>
        <taxon>Reichenbachiellaceae</taxon>
        <taxon>Reichenbachiella</taxon>
    </lineage>
</organism>
<keyword evidence="2 4" id="KW-0378">Hydrolase</keyword>
<dbReference type="PANTHER" id="PTHR32494">
    <property type="entry name" value="ALLANTOATE DEIMINASE-RELATED"/>
    <property type="match status" value="1"/>
</dbReference>
<dbReference type="InterPro" id="IPR002933">
    <property type="entry name" value="Peptidase_M20"/>
</dbReference>
<dbReference type="SUPFAM" id="SSF53187">
    <property type="entry name" value="Zn-dependent exopeptidases"/>
    <property type="match status" value="1"/>
</dbReference>
<dbReference type="InterPro" id="IPR010158">
    <property type="entry name" value="Amidase_Cbmase"/>
</dbReference>
<feature type="domain" description="Peptidase M20 dimerisation" evidence="3">
    <location>
        <begin position="214"/>
        <end position="314"/>
    </location>
</feature>
<dbReference type="Proteomes" id="UP001065174">
    <property type="component" value="Chromosome"/>
</dbReference>
<proteinExistence type="inferred from homology"/>
<dbReference type="EMBL" id="CP106679">
    <property type="protein sequence ID" value="UXP31693.1"/>
    <property type="molecule type" value="Genomic_DNA"/>
</dbReference>
<dbReference type="InterPro" id="IPR036264">
    <property type="entry name" value="Bact_exopeptidase_dim_dom"/>
</dbReference>
<dbReference type="CDD" id="cd03884">
    <property type="entry name" value="M20_bAS"/>
    <property type="match status" value="1"/>
</dbReference>
<dbReference type="Gene3D" id="3.30.70.360">
    <property type="match status" value="1"/>
</dbReference>
<keyword evidence="5" id="KW-1185">Reference proteome</keyword>
<name>A0ABY6CQQ7_9BACT</name>
<dbReference type="Gene3D" id="3.40.630.10">
    <property type="entry name" value="Zn peptidases"/>
    <property type="match status" value="1"/>
</dbReference>
<evidence type="ECO:0000256" key="1">
    <source>
        <dbReference type="ARBA" id="ARBA00006153"/>
    </source>
</evidence>
<dbReference type="InterPro" id="IPR011650">
    <property type="entry name" value="Peptidase_M20_dimer"/>
</dbReference>
<dbReference type="SUPFAM" id="SSF55031">
    <property type="entry name" value="Bacterial exopeptidase dimerisation domain"/>
    <property type="match status" value="1"/>
</dbReference>
<dbReference type="PANTHER" id="PTHR32494:SF5">
    <property type="entry name" value="ALLANTOATE AMIDOHYDROLASE"/>
    <property type="match status" value="1"/>
</dbReference>
<accession>A0ABY6CQQ7</accession>
<sequence>MTLQIDFERFKSNFNELAMIGKKADGGIYRMAFNADELVAREWLEDQLQQYGLKTRRDEALNIIGRYETEANKDLPAVVIGSHIDTVPNAGALDGALGVLVGLECLICLKEQGIETKYPLEVIAFSDEEGRFGGMFGSRAFAGQLNPRIIEESVDLNGVHLSEVLRSLGVDPFQALSASRPKKDIYSYLELHIEQGPVLDVENLSVGIVSDITGLFKWQVQLVGAANHAGTTPMDMRKDAFMGLADFAHEIPRIIDENGGEASRITIGNVALYPGSANTVPGQVDFSIDARDVSLEVMNELKDACRKALSAIARRRQLRFEFVETSMIYPVACDEAMQKHLVNNAKKLALNYKIMPSGAAHDAQMVAKIAPIAMIFVPSKNGVSHSPHEWTDWHHLHTGANLMLNTLIDIAQIP</sequence>
<evidence type="ECO:0000259" key="3">
    <source>
        <dbReference type="Pfam" id="PF07687"/>
    </source>
</evidence>
<dbReference type="NCBIfam" id="TIGR01879">
    <property type="entry name" value="hydantase"/>
    <property type="match status" value="1"/>
</dbReference>
<dbReference type="RefSeq" id="WP_262309132.1">
    <property type="nucleotide sequence ID" value="NZ_CP106679.1"/>
</dbReference>
<dbReference type="PIRSF" id="PIRSF001235">
    <property type="entry name" value="Amidase_carbamoylase"/>
    <property type="match status" value="1"/>
</dbReference>
<dbReference type="Pfam" id="PF07687">
    <property type="entry name" value="M20_dimer"/>
    <property type="match status" value="1"/>
</dbReference>